<dbReference type="Gene3D" id="3.40.50.1820">
    <property type="entry name" value="alpha/beta hydrolase"/>
    <property type="match status" value="1"/>
</dbReference>
<accession>A0AAD9JLK2</accession>
<evidence type="ECO:0000313" key="8">
    <source>
        <dbReference type="EMBL" id="KAK2155232.1"/>
    </source>
</evidence>
<proteinExistence type="inferred from homology"/>
<dbReference type="GO" id="GO:0005640">
    <property type="term" value="C:nuclear outer membrane"/>
    <property type="evidence" value="ECO:0007669"/>
    <property type="project" value="UniProtKB-SubCell"/>
</dbReference>
<dbReference type="AlphaFoldDB" id="A0AAD9JLK2"/>
<dbReference type="SUPFAM" id="SSF53474">
    <property type="entry name" value="alpha/beta-Hydrolases"/>
    <property type="match status" value="1"/>
</dbReference>
<feature type="transmembrane region" description="Helical" evidence="7">
    <location>
        <begin position="170"/>
        <end position="193"/>
    </location>
</feature>
<evidence type="ECO:0000256" key="5">
    <source>
        <dbReference type="ARBA" id="ARBA00023242"/>
    </source>
</evidence>
<keyword evidence="4 7" id="KW-0472">Membrane</keyword>
<evidence type="ECO:0000256" key="3">
    <source>
        <dbReference type="ARBA" id="ARBA00022989"/>
    </source>
</evidence>
<evidence type="ECO:0000256" key="4">
    <source>
        <dbReference type="ARBA" id="ARBA00023136"/>
    </source>
</evidence>
<evidence type="ECO:0000313" key="9">
    <source>
        <dbReference type="Proteomes" id="UP001208570"/>
    </source>
</evidence>
<keyword evidence="5" id="KW-0539">Nucleus</keyword>
<keyword evidence="9" id="KW-1185">Reference proteome</keyword>
<evidence type="ECO:0000256" key="1">
    <source>
        <dbReference type="ARBA" id="ARBA00007387"/>
    </source>
</evidence>
<dbReference type="Proteomes" id="UP001208570">
    <property type="component" value="Unassembled WGS sequence"/>
</dbReference>
<keyword evidence="2 7" id="KW-0812">Transmembrane</keyword>
<evidence type="ECO:0000256" key="7">
    <source>
        <dbReference type="SAM" id="Phobius"/>
    </source>
</evidence>
<name>A0AAD9JLK2_9ANNE</name>
<dbReference type="Pfam" id="PF05705">
    <property type="entry name" value="DUF829"/>
    <property type="match status" value="1"/>
</dbReference>
<organism evidence="8 9">
    <name type="scientific">Paralvinella palmiformis</name>
    <dbReference type="NCBI Taxonomy" id="53620"/>
    <lineage>
        <taxon>Eukaryota</taxon>
        <taxon>Metazoa</taxon>
        <taxon>Spiralia</taxon>
        <taxon>Lophotrochozoa</taxon>
        <taxon>Annelida</taxon>
        <taxon>Polychaeta</taxon>
        <taxon>Sedentaria</taxon>
        <taxon>Canalipalpata</taxon>
        <taxon>Terebellida</taxon>
        <taxon>Terebelliformia</taxon>
        <taxon>Alvinellidae</taxon>
        <taxon>Paralvinella</taxon>
    </lineage>
</organism>
<comment type="similarity">
    <text evidence="1">Belongs to the TMEM53 family.</text>
</comment>
<keyword evidence="3 7" id="KW-1133">Transmembrane helix</keyword>
<dbReference type="PANTHER" id="PTHR12265:SF30">
    <property type="entry name" value="TRANSMEMBRANE PROTEIN 53"/>
    <property type="match status" value="1"/>
</dbReference>
<reference evidence="8" key="1">
    <citation type="journal article" date="2023" name="Mol. Biol. Evol.">
        <title>Third-Generation Sequencing Reveals the Adaptive Role of the Epigenome in Three Deep-Sea Polychaetes.</title>
        <authorList>
            <person name="Perez M."/>
            <person name="Aroh O."/>
            <person name="Sun Y."/>
            <person name="Lan Y."/>
            <person name="Juniper S.K."/>
            <person name="Young C.R."/>
            <person name="Angers B."/>
            <person name="Qian P.Y."/>
        </authorList>
    </citation>
    <scope>NUCLEOTIDE SEQUENCE</scope>
    <source>
        <strain evidence="8">P08H-3</strain>
    </source>
</reference>
<evidence type="ECO:0000256" key="2">
    <source>
        <dbReference type="ARBA" id="ARBA00022692"/>
    </source>
</evidence>
<evidence type="ECO:0000256" key="6">
    <source>
        <dbReference type="ARBA" id="ARBA00034303"/>
    </source>
</evidence>
<dbReference type="InterPro" id="IPR029058">
    <property type="entry name" value="AB_hydrolase_fold"/>
</dbReference>
<sequence length="281" mass="32268">MADMETEEELDYHITFPSPLSQDVPEVEDPNAEPEIISQQEPVVILLGWAGCKDKYLSKYSAIYDKRCITIRYTAPSGDIFCKPASLHTVAEKVLELISDLQLASNPIFFHVFSNGGCLVYSHITELVHSRSRFRHIRIRGVIFDSCPSTPSPMISARAYLSAAKERHFILRYLTALVLLLLLYFKVIIAYILRKPIGNDYFWEAMKKDPANCPQLYLYSKADEIVSYLAVEEQINSRKARVKVLTVCWDDSGHVKHFCIHRESYIKNCLDFIDMCMEMVL</sequence>
<dbReference type="EMBL" id="JAODUP010000245">
    <property type="protein sequence ID" value="KAK2155232.1"/>
    <property type="molecule type" value="Genomic_DNA"/>
</dbReference>
<dbReference type="PANTHER" id="PTHR12265">
    <property type="entry name" value="TRANSMEMBRANE PROTEIN 53"/>
    <property type="match status" value="1"/>
</dbReference>
<comment type="caution">
    <text evidence="8">The sequence shown here is derived from an EMBL/GenBank/DDBJ whole genome shotgun (WGS) entry which is preliminary data.</text>
</comment>
<dbReference type="InterPro" id="IPR008547">
    <property type="entry name" value="DUF829_TMEM53"/>
</dbReference>
<protein>
    <recommendedName>
        <fullName evidence="10">Transmembrane protein 53</fullName>
    </recommendedName>
</protein>
<evidence type="ECO:0008006" key="10">
    <source>
        <dbReference type="Google" id="ProtNLM"/>
    </source>
</evidence>
<gene>
    <name evidence="8" type="ORF">LSH36_245g00005</name>
</gene>
<comment type="subcellular location">
    <subcellularLocation>
        <location evidence="6">Nucleus outer membrane</location>
        <topology evidence="6">Single-pass membrane protein</topology>
    </subcellularLocation>
</comment>